<proteinExistence type="predicted"/>
<evidence type="ECO:0000313" key="3">
    <source>
        <dbReference type="Proteomes" id="UP000680365"/>
    </source>
</evidence>
<dbReference type="Proteomes" id="UP000680365">
    <property type="component" value="Unassembled WGS sequence"/>
</dbReference>
<evidence type="ECO:0000313" key="2">
    <source>
        <dbReference type="EMBL" id="MBS8122175.1"/>
    </source>
</evidence>
<name>A0ABS5QLV5_9BACT</name>
<comment type="caution">
    <text evidence="2">The sequence shown here is derived from an EMBL/GenBank/DDBJ whole genome shotgun (WGS) entry which is preliminary data.</text>
</comment>
<feature type="compositionally biased region" description="Basic and acidic residues" evidence="1">
    <location>
        <begin position="15"/>
        <end position="24"/>
    </location>
</feature>
<feature type="region of interest" description="Disordered" evidence="1">
    <location>
        <begin position="1"/>
        <end position="40"/>
    </location>
</feature>
<organism evidence="2 3">
    <name type="scientific">Candidatus Vampirococcus lugosii</name>
    <dbReference type="NCBI Taxonomy" id="2789015"/>
    <lineage>
        <taxon>Bacteria</taxon>
        <taxon>Candidatus Absconditibacteriota</taxon>
        <taxon>Vampirococcus</taxon>
    </lineage>
</organism>
<accession>A0ABS5QLV5</accession>
<keyword evidence="3" id="KW-1185">Reference proteome</keyword>
<dbReference type="RefSeq" id="WP_213349473.1">
    <property type="nucleotide sequence ID" value="NZ_JAEDAM010000049.1"/>
</dbReference>
<evidence type="ECO:0000256" key="1">
    <source>
        <dbReference type="SAM" id="MobiDB-lite"/>
    </source>
</evidence>
<reference evidence="2 3" key="1">
    <citation type="journal article" date="2021" name="Nat. Commun.">
        <title>Reductive evolution and unique predatory mode in the CPR bacterium Vampirococcus lugosii.</title>
        <authorList>
            <person name="Moreira D."/>
            <person name="Zivanovic Y."/>
            <person name="Lopez-Archilla A.I."/>
            <person name="Iniesto M."/>
            <person name="Lopez-Garcia P."/>
        </authorList>
    </citation>
    <scope>NUCLEOTIDE SEQUENCE [LARGE SCALE GENOMIC DNA]</scope>
    <source>
        <strain evidence="2">Chiprana</strain>
    </source>
</reference>
<dbReference type="EMBL" id="JAEDAM010000049">
    <property type="protein sequence ID" value="MBS8122175.1"/>
    <property type="molecule type" value="Genomic_DNA"/>
</dbReference>
<protein>
    <submittedName>
        <fullName evidence="2">Uncharacterized protein</fullName>
    </submittedName>
</protein>
<gene>
    <name evidence="2" type="ORF">VAMP_145n87</name>
</gene>
<sequence>MASRTNKMGILKQKKQAEKQKKLIGESSKNNLEGQKREYTNPKGNSYLWFFRVGKLICDITSGREDPDGYRAVRQPNSGEVSFIYKGFDSWGYRKYVKKNRKINR</sequence>